<feature type="region of interest" description="Disordered" evidence="2">
    <location>
        <begin position="133"/>
        <end position="156"/>
    </location>
</feature>
<comment type="caution">
    <text evidence="4">The sequence shown here is derived from an EMBL/GenBank/DDBJ whole genome shotgun (WGS) entry which is preliminary data.</text>
</comment>
<dbReference type="GO" id="GO:0016192">
    <property type="term" value="P:vesicle-mediated transport"/>
    <property type="evidence" value="ECO:0007669"/>
    <property type="project" value="UniProtKB-ARBA"/>
</dbReference>
<organism evidence="4 5">
    <name type="scientific">Cryptolaemus montrouzieri</name>
    <dbReference type="NCBI Taxonomy" id="559131"/>
    <lineage>
        <taxon>Eukaryota</taxon>
        <taxon>Metazoa</taxon>
        <taxon>Ecdysozoa</taxon>
        <taxon>Arthropoda</taxon>
        <taxon>Hexapoda</taxon>
        <taxon>Insecta</taxon>
        <taxon>Pterygota</taxon>
        <taxon>Neoptera</taxon>
        <taxon>Endopterygota</taxon>
        <taxon>Coleoptera</taxon>
        <taxon>Polyphaga</taxon>
        <taxon>Cucujiformia</taxon>
        <taxon>Coccinelloidea</taxon>
        <taxon>Coccinellidae</taxon>
        <taxon>Scymninae</taxon>
        <taxon>Scymnini</taxon>
        <taxon>Cryptolaemus</taxon>
    </lineage>
</organism>
<dbReference type="FunFam" id="1.10.8.270:FF:000008">
    <property type="entry name" value="Putative TBC1 domain family member 14"/>
    <property type="match status" value="1"/>
</dbReference>
<dbReference type="Gene3D" id="1.10.472.80">
    <property type="entry name" value="Ypt/Rab-GAP domain of gyp1p, domain 3"/>
    <property type="match status" value="1"/>
</dbReference>
<evidence type="ECO:0000256" key="1">
    <source>
        <dbReference type="SAM" id="Coils"/>
    </source>
</evidence>
<evidence type="ECO:0000259" key="3">
    <source>
        <dbReference type="PROSITE" id="PS50086"/>
    </source>
</evidence>
<evidence type="ECO:0000313" key="5">
    <source>
        <dbReference type="Proteomes" id="UP001516400"/>
    </source>
</evidence>
<dbReference type="GO" id="GO:0005773">
    <property type="term" value="C:vacuole"/>
    <property type="evidence" value="ECO:0007669"/>
    <property type="project" value="UniProtKB-ARBA"/>
</dbReference>
<dbReference type="PANTHER" id="PTHR47219:SF15">
    <property type="entry name" value="TBC1 DOMAIN FAMILY MEMBER 12 ISOFORM X1"/>
    <property type="match status" value="1"/>
</dbReference>
<accession>A0ABD2NAF0</accession>
<dbReference type="GO" id="GO:0019899">
    <property type="term" value="F:enzyme binding"/>
    <property type="evidence" value="ECO:0007669"/>
    <property type="project" value="UniProtKB-ARBA"/>
</dbReference>
<keyword evidence="1" id="KW-0175">Coiled coil</keyword>
<dbReference type="FunFam" id="1.10.472.80:FF:000006">
    <property type="entry name" value="TBC1 domain family member 14"/>
    <property type="match status" value="1"/>
</dbReference>
<sequence>MKTDCAIKDHILRDICKNGQEITHLLDNDLSADNCILQCSTHSASESYENPPMGLKNQCHKLVVSNNLILEDSRSQSLPDCFLDEKDTKNGNLEIVDNCDIKEKLLFQEASPPLSPSSESWFKTWPERCDRIKSNETSPSNSLSKSKNTHTSKDNNCDINIPINGLSLNEALQNISLAYSPVTKQLHLVETPQNNTVDEVDHVSTNQNLSNDLQSSVDIGTSEQRKLGHRRIEAGSFSSTVSSISESSTLGSLLDSDERSLSNFEECIERPSKKKSFTNFLSRNVFTWKPADVPSSVGNVLKLFGKNTQLLPSVSPQHVVASSSALIQHPRPSNLPAKSLEEEEKHREEYKAILAAAKKKEALYSATREKLEKKQLRQEERLTNAAKHFTQLVLPNWETMKMNKKTRELWWQGLPSNVRGKVWALAIGNELNLTQQLYEICLARAQARLNSPEPKTSELAIDQEQSMDVIQLDISRTFPHLGIFQEGGPYSEVLHSLLAAYVCYRPDVGYVQGMSYIAAILILNMEQYNAFICFANLLNQPLHLSAFTLNQNQMQAYYEAFNELFNYNLPRLFSHFRNSGLTPDLYLLDWIYTIFAKAMPLDVACRIWDVFLRDGYEFIFRTALGILYLHQEALLKMDFLDGAQFLTRLPDNISPDLLFKSIQTISTNIGKQTFSQIVNRYSSINEHQSLS</sequence>
<dbReference type="Gene3D" id="1.10.8.270">
    <property type="entry name" value="putative rabgap domain of human tbc1 domain family member 14 like domains"/>
    <property type="match status" value="1"/>
</dbReference>
<dbReference type="AlphaFoldDB" id="A0ABD2NAF0"/>
<dbReference type="EMBL" id="JABFTP020000083">
    <property type="protein sequence ID" value="KAL3275588.1"/>
    <property type="molecule type" value="Genomic_DNA"/>
</dbReference>
<dbReference type="InterPro" id="IPR000195">
    <property type="entry name" value="Rab-GAP-TBC_dom"/>
</dbReference>
<evidence type="ECO:0000313" key="4">
    <source>
        <dbReference type="EMBL" id="KAL3275588.1"/>
    </source>
</evidence>
<reference evidence="4 5" key="1">
    <citation type="journal article" date="2021" name="BMC Biol.">
        <title>Horizontally acquired antibacterial genes associated with adaptive radiation of ladybird beetles.</title>
        <authorList>
            <person name="Li H.S."/>
            <person name="Tang X.F."/>
            <person name="Huang Y.H."/>
            <person name="Xu Z.Y."/>
            <person name="Chen M.L."/>
            <person name="Du X.Y."/>
            <person name="Qiu B.Y."/>
            <person name="Chen P.T."/>
            <person name="Zhang W."/>
            <person name="Slipinski A."/>
            <person name="Escalona H.E."/>
            <person name="Waterhouse R.M."/>
            <person name="Zwick A."/>
            <person name="Pang H."/>
        </authorList>
    </citation>
    <scope>NUCLEOTIDE SEQUENCE [LARGE SCALE GENOMIC DNA]</scope>
    <source>
        <strain evidence="4">SYSU2018</strain>
    </source>
</reference>
<keyword evidence="5" id="KW-1185">Reference proteome</keyword>
<dbReference type="PANTHER" id="PTHR47219">
    <property type="entry name" value="RAB GTPASE-ACTIVATING PROTEIN 1-LIKE"/>
    <property type="match status" value="1"/>
</dbReference>
<proteinExistence type="predicted"/>
<dbReference type="Pfam" id="PF00566">
    <property type="entry name" value="RabGAP-TBC"/>
    <property type="match status" value="1"/>
</dbReference>
<dbReference type="SMART" id="SM00164">
    <property type="entry name" value="TBC"/>
    <property type="match status" value="1"/>
</dbReference>
<dbReference type="Gene3D" id="1.10.10.750">
    <property type="entry name" value="Ypt/Rab-GAP domain of gyp1p, domain 1"/>
    <property type="match status" value="1"/>
</dbReference>
<dbReference type="InterPro" id="IPR050302">
    <property type="entry name" value="Rab_GAP_TBC_domain"/>
</dbReference>
<dbReference type="SUPFAM" id="SSF47923">
    <property type="entry name" value="Ypt/Rab-GAP domain of gyp1p"/>
    <property type="match status" value="2"/>
</dbReference>
<dbReference type="Proteomes" id="UP001516400">
    <property type="component" value="Unassembled WGS sequence"/>
</dbReference>
<dbReference type="GO" id="GO:0031410">
    <property type="term" value="C:cytoplasmic vesicle"/>
    <property type="evidence" value="ECO:0007669"/>
    <property type="project" value="UniProtKB-ARBA"/>
</dbReference>
<feature type="compositionally biased region" description="Polar residues" evidence="2">
    <location>
        <begin position="135"/>
        <end position="146"/>
    </location>
</feature>
<feature type="coiled-coil region" evidence="1">
    <location>
        <begin position="340"/>
        <end position="388"/>
    </location>
</feature>
<feature type="domain" description="Rab-GAP TBC" evidence="3">
    <location>
        <begin position="413"/>
        <end position="615"/>
    </location>
</feature>
<evidence type="ECO:0000256" key="2">
    <source>
        <dbReference type="SAM" id="MobiDB-lite"/>
    </source>
</evidence>
<name>A0ABD2NAF0_9CUCU</name>
<gene>
    <name evidence="4" type="ORF">HHI36_020343</name>
</gene>
<protein>
    <recommendedName>
        <fullName evidence="3">Rab-GAP TBC domain-containing protein</fullName>
    </recommendedName>
</protein>
<dbReference type="PROSITE" id="PS50086">
    <property type="entry name" value="TBC_RABGAP"/>
    <property type="match status" value="1"/>
</dbReference>
<dbReference type="InterPro" id="IPR035969">
    <property type="entry name" value="Rab-GAP_TBC_sf"/>
</dbReference>